<dbReference type="InterPro" id="IPR011303">
    <property type="entry name" value="RnfD_bac"/>
</dbReference>
<keyword evidence="3 10" id="KW-0285">Flavoprotein</keyword>
<keyword evidence="2 10" id="KW-0597">Phosphoprotein</keyword>
<dbReference type="PANTHER" id="PTHR30578">
    <property type="entry name" value="ELECTRON TRANSPORT COMPLEX PROTEIN RNFD"/>
    <property type="match status" value="1"/>
</dbReference>
<evidence type="ECO:0000313" key="11">
    <source>
        <dbReference type="EMBL" id="AEF85737.1"/>
    </source>
</evidence>
<evidence type="ECO:0000256" key="8">
    <source>
        <dbReference type="ARBA" id="ARBA00022989"/>
    </source>
</evidence>
<dbReference type="HAMAP" id="MF_00462">
    <property type="entry name" value="RsxD_RnfD"/>
    <property type="match status" value="1"/>
</dbReference>
<proteinExistence type="inferred from homology"/>
<dbReference type="RefSeq" id="WP_015709686.1">
    <property type="nucleotide sequence ID" value="NC_015578.1"/>
</dbReference>
<accession>F5YN67</accession>
<keyword evidence="6 10" id="KW-1278">Translocase</keyword>
<keyword evidence="9 10" id="KW-0472">Membrane</keyword>
<comment type="function">
    <text evidence="10">Part of a membrane-bound complex that couples electron transfer with translocation of ions across the membrane.</text>
</comment>
<keyword evidence="10" id="KW-1003">Cell membrane</keyword>
<keyword evidence="5 10" id="KW-0812">Transmembrane</keyword>
<dbReference type="Proteomes" id="UP000009223">
    <property type="component" value="Chromosome"/>
</dbReference>
<dbReference type="eggNOG" id="COG4658">
    <property type="taxonomic scope" value="Bacteria"/>
</dbReference>
<evidence type="ECO:0000256" key="3">
    <source>
        <dbReference type="ARBA" id="ARBA00022630"/>
    </source>
</evidence>
<evidence type="ECO:0000256" key="6">
    <source>
        <dbReference type="ARBA" id="ARBA00022967"/>
    </source>
</evidence>
<dbReference type="AlphaFoldDB" id="F5YN67"/>
<keyword evidence="1 10" id="KW-0813">Transport</keyword>
<evidence type="ECO:0000256" key="7">
    <source>
        <dbReference type="ARBA" id="ARBA00022982"/>
    </source>
</evidence>
<protein>
    <recommendedName>
        <fullName evidence="10">Ion-translocating oxidoreductase complex subunit D</fullName>
        <ecNumber evidence="10">7.-.-.-</ecNumber>
    </recommendedName>
    <alternativeName>
        <fullName evidence="10">Rnf electron transport complex subunit D</fullName>
    </alternativeName>
</protein>
<keyword evidence="10" id="KW-0997">Cell inner membrane</keyword>
<dbReference type="GO" id="GO:0055085">
    <property type="term" value="P:transmembrane transport"/>
    <property type="evidence" value="ECO:0007669"/>
    <property type="project" value="InterPro"/>
</dbReference>
<dbReference type="PANTHER" id="PTHR30578:SF0">
    <property type="entry name" value="ION-TRANSLOCATING OXIDOREDUCTASE COMPLEX SUBUNIT D"/>
    <property type="match status" value="1"/>
</dbReference>
<evidence type="ECO:0000256" key="1">
    <source>
        <dbReference type="ARBA" id="ARBA00022448"/>
    </source>
</evidence>
<sequence>MAQNESLSQELFLSSSPHIASKVAARNLMTNVLIALAPATVFGVLIYGIPALLNILVSIVAAVAGESLFRCITKQDIRAKDLSAVVTGLLLALVLPPTTPLWMTALGAVFAVVVAKEFFGGLGANVFNPALIGRAFLLMSFPASIATWARPLGFGTTLTDAVTGPTPLGIFKLSGGLPGVGADFVAAGLAKTPDYWTTIKTLFIGIHGGTTGESSILLILVGAIFLLATKTIDWRAPLTMIVSACILSLILGMDPLFSIFSGGLIFGAFFMATDYVSAPLTAKGKLIFGCGAGIIAVLIRVFGNYPEGVSYGILIMNAATPFLNRFLQKKYGFVPKKKPAPAGGAQGGTK</sequence>
<dbReference type="NCBIfam" id="TIGR01946">
    <property type="entry name" value="rnfD"/>
    <property type="match status" value="1"/>
</dbReference>
<evidence type="ECO:0000256" key="2">
    <source>
        <dbReference type="ARBA" id="ARBA00022553"/>
    </source>
</evidence>
<dbReference type="GO" id="GO:0005886">
    <property type="term" value="C:plasma membrane"/>
    <property type="evidence" value="ECO:0007669"/>
    <property type="project" value="UniProtKB-SubCell"/>
</dbReference>
<comment type="similarity">
    <text evidence="10">Belongs to the NqrB/RnfD family.</text>
</comment>
<organism evidence="11 12">
    <name type="scientific">Treponema primitia (strain ATCC BAA-887 / DSM 12427 / ZAS-2)</name>
    <dbReference type="NCBI Taxonomy" id="545694"/>
    <lineage>
        <taxon>Bacteria</taxon>
        <taxon>Pseudomonadati</taxon>
        <taxon>Spirochaetota</taxon>
        <taxon>Spirochaetia</taxon>
        <taxon>Spirochaetales</taxon>
        <taxon>Treponemataceae</taxon>
        <taxon>Treponema</taxon>
    </lineage>
</organism>
<dbReference type="Pfam" id="PF03116">
    <property type="entry name" value="NQR2_RnfD_RnfE"/>
    <property type="match status" value="1"/>
</dbReference>
<evidence type="ECO:0000313" key="12">
    <source>
        <dbReference type="Proteomes" id="UP000009223"/>
    </source>
</evidence>
<gene>
    <name evidence="10" type="primary">rnfD</name>
    <name evidence="11" type="ordered locus">TREPR_0309</name>
</gene>
<reference evidence="11 12" key="2">
    <citation type="journal article" date="2011" name="ISME J.">
        <title>RNA-seq reveals cooperative metabolic interactions between two termite-gut spirochete species in co-culture.</title>
        <authorList>
            <person name="Rosenthal A.Z."/>
            <person name="Matson E.G."/>
            <person name="Eldar A."/>
            <person name="Leadbetter J.R."/>
        </authorList>
    </citation>
    <scope>NUCLEOTIDE SEQUENCE [LARGE SCALE GENOMIC DNA]</scope>
    <source>
        <strain evidence="12">ATCC BAA-887 / DSM 12427 / ZAS-2</strain>
    </source>
</reference>
<dbReference type="GO" id="GO:0022900">
    <property type="term" value="P:electron transport chain"/>
    <property type="evidence" value="ECO:0007669"/>
    <property type="project" value="UniProtKB-UniRule"/>
</dbReference>
<keyword evidence="12" id="KW-1185">Reference proteome</keyword>
<feature type="transmembrane region" description="Helical" evidence="10">
    <location>
        <begin position="284"/>
        <end position="303"/>
    </location>
</feature>
<feature type="transmembrane region" description="Helical" evidence="10">
    <location>
        <begin position="169"/>
        <end position="190"/>
    </location>
</feature>
<feature type="transmembrane region" description="Helical" evidence="10">
    <location>
        <begin position="309"/>
        <end position="327"/>
    </location>
</feature>
<evidence type="ECO:0000256" key="5">
    <source>
        <dbReference type="ARBA" id="ARBA00022692"/>
    </source>
</evidence>
<feature type="transmembrane region" description="Helical" evidence="10">
    <location>
        <begin position="240"/>
        <end position="272"/>
    </location>
</feature>
<evidence type="ECO:0000256" key="9">
    <source>
        <dbReference type="ARBA" id="ARBA00023136"/>
    </source>
</evidence>
<dbReference type="HOGENOM" id="CLU_042020_1_0_12"/>
<reference evidence="12" key="1">
    <citation type="submission" date="2009-12" db="EMBL/GenBank/DDBJ databases">
        <title>Complete sequence of Treponema primitia strain ZAS-2.</title>
        <authorList>
            <person name="Tetu S.G."/>
            <person name="Matson E."/>
            <person name="Ren Q."/>
            <person name="Seshadri R."/>
            <person name="Elbourne L."/>
            <person name="Hassan K.A."/>
            <person name="Durkin A."/>
            <person name="Radune D."/>
            <person name="Mohamoud Y."/>
            <person name="Shay R."/>
            <person name="Jin S."/>
            <person name="Zhang X."/>
            <person name="Lucey K."/>
            <person name="Ballor N.R."/>
            <person name="Ottesen E."/>
            <person name="Rosenthal R."/>
            <person name="Allen A."/>
            <person name="Leadbetter J.R."/>
            <person name="Paulsen I.T."/>
        </authorList>
    </citation>
    <scope>NUCLEOTIDE SEQUENCE [LARGE SCALE GENOMIC DNA]</scope>
    <source>
        <strain evidence="12">ATCC BAA-887 / DSM 12427 / ZAS-2</strain>
    </source>
</reference>
<name>F5YN67_TREPZ</name>
<evidence type="ECO:0000256" key="10">
    <source>
        <dbReference type="HAMAP-Rule" id="MF_00462"/>
    </source>
</evidence>
<dbReference type="InterPro" id="IPR004338">
    <property type="entry name" value="NqrB/RnfD"/>
</dbReference>
<keyword evidence="7 10" id="KW-0249">Electron transport</keyword>
<comment type="cofactor">
    <cofactor evidence="10">
        <name>FMN</name>
        <dbReference type="ChEBI" id="CHEBI:58210"/>
    </cofactor>
</comment>
<keyword evidence="8 10" id="KW-1133">Transmembrane helix</keyword>
<evidence type="ECO:0000256" key="4">
    <source>
        <dbReference type="ARBA" id="ARBA00022643"/>
    </source>
</evidence>
<feature type="transmembrane region" description="Helical" evidence="10">
    <location>
        <begin position="131"/>
        <end position="149"/>
    </location>
</feature>
<comment type="subunit">
    <text evidence="10">The complex is composed of six subunits: RnfA, RnfB, RnfC, RnfD, RnfE and RnfG.</text>
</comment>
<keyword evidence="4 10" id="KW-0288">FMN</keyword>
<dbReference type="STRING" id="545694.TREPR_0309"/>
<dbReference type="OrthoDB" id="9776359at2"/>
<feature type="modified residue" description="FMN phosphoryl threonine" evidence="10">
    <location>
        <position position="166"/>
    </location>
</feature>
<dbReference type="KEGG" id="tpi:TREPR_0309"/>
<feature type="transmembrane region" description="Helical" evidence="10">
    <location>
        <begin position="79"/>
        <end position="95"/>
    </location>
</feature>
<dbReference type="EC" id="7.-.-.-" evidence="10"/>
<comment type="subcellular location">
    <subcellularLocation>
        <location evidence="10">Cell inner membrane</location>
        <topology evidence="10">Multi-pass membrane protein</topology>
    </subcellularLocation>
</comment>
<feature type="transmembrane region" description="Helical" evidence="10">
    <location>
        <begin position="202"/>
        <end position="228"/>
    </location>
</feature>
<dbReference type="EMBL" id="CP001843">
    <property type="protein sequence ID" value="AEF85737.1"/>
    <property type="molecule type" value="Genomic_DNA"/>
</dbReference>